<dbReference type="Proteomes" id="UP000270205">
    <property type="component" value="Unassembled WGS sequence"/>
</dbReference>
<organism evidence="2 4">
    <name type="scientific">Bergeyella zoohelcum</name>
    <dbReference type="NCBI Taxonomy" id="1015"/>
    <lineage>
        <taxon>Bacteria</taxon>
        <taxon>Pseudomonadati</taxon>
        <taxon>Bacteroidota</taxon>
        <taxon>Flavobacteriia</taxon>
        <taxon>Flavobacteriales</taxon>
        <taxon>Weeksellaceae</taxon>
        <taxon>Bergeyella</taxon>
    </lineage>
</organism>
<evidence type="ECO:0000256" key="1">
    <source>
        <dbReference type="SAM" id="SignalP"/>
    </source>
</evidence>
<evidence type="ECO:0000313" key="3">
    <source>
        <dbReference type="EMBL" id="VDH03260.1"/>
    </source>
</evidence>
<dbReference type="AlphaFoldDB" id="A0A376BYG6"/>
<reference evidence="3 5" key="2">
    <citation type="submission" date="2018-11" db="EMBL/GenBank/DDBJ databases">
        <authorList>
            <consortium name="Pathogen Informatics"/>
        </authorList>
    </citation>
    <scope>NUCLEOTIDE SEQUENCE [LARGE SCALE GENOMIC DNA]</scope>
    <source>
        <strain evidence="3 5">NCTC12929</strain>
    </source>
</reference>
<name>A0A376BYG6_9FLAO</name>
<dbReference type="Pfam" id="PF11751">
    <property type="entry name" value="PorP_SprF"/>
    <property type="match status" value="1"/>
</dbReference>
<feature type="chain" id="PRO_5036070233" evidence="1">
    <location>
        <begin position="28"/>
        <end position="323"/>
    </location>
</feature>
<sequence>MFNRNSDFMRKLYTVVCLALMSLGLKAQESLPYYQQYLLDGEFLFNPAHYGKTDDFHVNMNYQKQFANFSQSPNVQSIGMHANVYDRVGVGMAFHRDANGPISSGGATLGASYFIPLSDEGERQDQFSFGTSVTGYNKTFDYAKLNTEHGNDPLLQGTNSMLLMYANFGVAATYRGLFAGASVTDIALSNNQAIVNNLEPSPIKIFLNLGYDLKVSENFIITPSAWANLNTNSSFMIDGNLVGTLKTDYNSFSLGANFRYIQNKFDNQALAISPVVKVSLDRFTVGATYNIGLSDIQTYGGNSFMVGLSYNFGNFLNPRGFRY</sequence>
<evidence type="ECO:0000313" key="4">
    <source>
        <dbReference type="Proteomes" id="UP000255515"/>
    </source>
</evidence>
<dbReference type="NCBIfam" id="TIGR03519">
    <property type="entry name" value="T9SS_PorP_fam"/>
    <property type="match status" value="1"/>
</dbReference>
<evidence type="ECO:0000313" key="5">
    <source>
        <dbReference type="Proteomes" id="UP000270205"/>
    </source>
</evidence>
<dbReference type="Proteomes" id="UP000255515">
    <property type="component" value="Unassembled WGS sequence"/>
</dbReference>
<gene>
    <name evidence="2" type="ORF">NCTC11661_00359</name>
    <name evidence="3" type="ORF">NCTC12929_00639</name>
</gene>
<reference evidence="2 4" key="1">
    <citation type="submission" date="2018-06" db="EMBL/GenBank/DDBJ databases">
        <authorList>
            <consortium name="Pathogen Informatics"/>
            <person name="Doyle S."/>
        </authorList>
    </citation>
    <scope>NUCLEOTIDE SEQUENCE [LARGE SCALE GENOMIC DNA]</scope>
    <source>
        <strain evidence="2 4">NCTC11661</strain>
    </source>
</reference>
<protein>
    <submittedName>
        <fullName evidence="2">Bacteroidetes-specific putative membrane protein</fullName>
    </submittedName>
</protein>
<dbReference type="InterPro" id="IPR019861">
    <property type="entry name" value="PorP/SprF_Bacteroidetes"/>
</dbReference>
<dbReference type="EMBL" id="UFTJ01000001">
    <property type="protein sequence ID" value="SSZ46708.1"/>
    <property type="molecule type" value="Genomic_DNA"/>
</dbReference>
<feature type="signal peptide" evidence="1">
    <location>
        <begin position="1"/>
        <end position="27"/>
    </location>
</feature>
<dbReference type="EMBL" id="UYIV01000001">
    <property type="protein sequence ID" value="VDH03260.1"/>
    <property type="molecule type" value="Genomic_DNA"/>
</dbReference>
<accession>A0A376BYG6</accession>
<proteinExistence type="predicted"/>
<keyword evidence="1" id="KW-0732">Signal</keyword>
<evidence type="ECO:0000313" key="2">
    <source>
        <dbReference type="EMBL" id="SSZ46708.1"/>
    </source>
</evidence>